<gene>
    <name evidence="1" type="ORF">FJZ47_02115</name>
</gene>
<evidence type="ECO:0000313" key="2">
    <source>
        <dbReference type="Proteomes" id="UP000712673"/>
    </source>
</evidence>
<reference evidence="1" key="1">
    <citation type="submission" date="2019-03" db="EMBL/GenBank/DDBJ databases">
        <title>Lake Tanganyika Metagenome-Assembled Genomes (MAGs).</title>
        <authorList>
            <person name="Tran P."/>
        </authorList>
    </citation>
    <scope>NUCLEOTIDE SEQUENCE</scope>
    <source>
        <strain evidence="1">K_DeepCast_65m_m2_066</strain>
    </source>
</reference>
<evidence type="ECO:0000313" key="1">
    <source>
        <dbReference type="EMBL" id="MBM3222587.1"/>
    </source>
</evidence>
<dbReference type="InterPro" id="IPR029032">
    <property type="entry name" value="AhpD-like"/>
</dbReference>
<proteinExistence type="predicted"/>
<dbReference type="EMBL" id="VGLS01000034">
    <property type="protein sequence ID" value="MBM3222587.1"/>
    <property type="molecule type" value="Genomic_DNA"/>
</dbReference>
<name>A0A937VX84_UNCTE</name>
<dbReference type="AlphaFoldDB" id="A0A937VX84"/>
<sequence>MKDLPISYFPVVERANCSEVLQKLFAELERTQGFVPNVVRAFAWREERFLKWWAHRSDLMTPSAGLSKAEREMVAVV</sequence>
<feature type="non-terminal residue" evidence="1">
    <location>
        <position position="77"/>
    </location>
</feature>
<dbReference type="SUPFAM" id="SSF69118">
    <property type="entry name" value="AhpD-like"/>
    <property type="match status" value="1"/>
</dbReference>
<accession>A0A937VX84</accession>
<organism evidence="1 2">
    <name type="scientific">Tectimicrobiota bacterium</name>
    <dbReference type="NCBI Taxonomy" id="2528274"/>
    <lineage>
        <taxon>Bacteria</taxon>
        <taxon>Pseudomonadati</taxon>
        <taxon>Nitrospinota/Tectimicrobiota group</taxon>
        <taxon>Candidatus Tectimicrobiota</taxon>
    </lineage>
</organism>
<dbReference type="Gene3D" id="1.20.5.810">
    <property type="entry name" value="AhpD-like"/>
    <property type="match status" value="1"/>
</dbReference>
<protein>
    <submittedName>
        <fullName evidence="1">Alkylhydroperoxidase</fullName>
    </submittedName>
</protein>
<dbReference type="Proteomes" id="UP000712673">
    <property type="component" value="Unassembled WGS sequence"/>
</dbReference>
<comment type="caution">
    <text evidence="1">The sequence shown here is derived from an EMBL/GenBank/DDBJ whole genome shotgun (WGS) entry which is preliminary data.</text>
</comment>